<evidence type="ECO:0000256" key="2">
    <source>
        <dbReference type="PROSITE-ProRule" id="PRU00169"/>
    </source>
</evidence>
<dbReference type="STRING" id="51670.SAMN04488557_2744"/>
<dbReference type="SMART" id="SM00448">
    <property type="entry name" value="REC"/>
    <property type="match status" value="1"/>
</dbReference>
<keyword evidence="1 2" id="KW-0597">Phosphoprotein</keyword>
<dbReference type="Gene3D" id="3.40.50.2300">
    <property type="match status" value="1"/>
</dbReference>
<dbReference type="InterPro" id="IPR011006">
    <property type="entry name" value="CheY-like_superfamily"/>
</dbReference>
<dbReference type="PANTHER" id="PTHR44591:SF21">
    <property type="entry name" value="TWO-COMPONENT RESPONSE REGULATOR"/>
    <property type="match status" value="1"/>
</dbReference>
<accession>A0A1I7NQ47</accession>
<dbReference type="InterPro" id="IPR001789">
    <property type="entry name" value="Sig_transdc_resp-reg_receiver"/>
</dbReference>
<feature type="modified residue" description="4-aspartylphosphate" evidence="2">
    <location>
        <position position="54"/>
    </location>
</feature>
<organism evidence="4 5">
    <name type="scientific">Hyphomicrobium facile</name>
    <dbReference type="NCBI Taxonomy" id="51670"/>
    <lineage>
        <taxon>Bacteria</taxon>
        <taxon>Pseudomonadati</taxon>
        <taxon>Pseudomonadota</taxon>
        <taxon>Alphaproteobacteria</taxon>
        <taxon>Hyphomicrobiales</taxon>
        <taxon>Hyphomicrobiaceae</taxon>
        <taxon>Hyphomicrobium</taxon>
    </lineage>
</organism>
<evidence type="ECO:0000256" key="1">
    <source>
        <dbReference type="ARBA" id="ARBA00022553"/>
    </source>
</evidence>
<dbReference type="Proteomes" id="UP000199423">
    <property type="component" value="Unassembled WGS sequence"/>
</dbReference>
<dbReference type="GO" id="GO:0000160">
    <property type="term" value="P:phosphorelay signal transduction system"/>
    <property type="evidence" value="ECO:0007669"/>
    <property type="project" value="InterPro"/>
</dbReference>
<dbReference type="EMBL" id="FPCH01000003">
    <property type="protein sequence ID" value="SFV36762.1"/>
    <property type="molecule type" value="Genomic_DNA"/>
</dbReference>
<dbReference type="CDD" id="cd00156">
    <property type="entry name" value="REC"/>
    <property type="match status" value="1"/>
</dbReference>
<sequence length="120" mass="12910">MATILLADDDAAIRDLVRRALSSDGHTVHVTQDGVEALESLGANGAVYDILITDVDMPQLDGISLAEKALAMKPALAVVLMSGFTDQLERAARLRVRRLLSISKPFTLDQIKQVVKSVLA</sequence>
<dbReference type="RefSeq" id="WP_092868316.1">
    <property type="nucleotide sequence ID" value="NZ_FPCH01000003.1"/>
</dbReference>
<gene>
    <name evidence="4" type="ORF">SAMN04488557_2744</name>
</gene>
<dbReference type="InterPro" id="IPR050595">
    <property type="entry name" value="Bact_response_regulator"/>
</dbReference>
<dbReference type="OrthoDB" id="9802155at2"/>
<proteinExistence type="predicted"/>
<dbReference type="Pfam" id="PF00072">
    <property type="entry name" value="Response_reg"/>
    <property type="match status" value="1"/>
</dbReference>
<protein>
    <submittedName>
        <fullName evidence="4">Response regulator receiver domain-containing protein</fullName>
    </submittedName>
</protein>
<evidence type="ECO:0000313" key="5">
    <source>
        <dbReference type="Proteomes" id="UP000199423"/>
    </source>
</evidence>
<dbReference type="PANTHER" id="PTHR44591">
    <property type="entry name" value="STRESS RESPONSE REGULATOR PROTEIN 1"/>
    <property type="match status" value="1"/>
</dbReference>
<evidence type="ECO:0000313" key="4">
    <source>
        <dbReference type="EMBL" id="SFV36762.1"/>
    </source>
</evidence>
<reference evidence="5" key="1">
    <citation type="submission" date="2016-10" db="EMBL/GenBank/DDBJ databases">
        <authorList>
            <person name="Varghese N."/>
            <person name="Submissions S."/>
        </authorList>
    </citation>
    <scope>NUCLEOTIDE SEQUENCE [LARGE SCALE GENOMIC DNA]</scope>
    <source>
        <strain evidence="5">DSM 1565</strain>
    </source>
</reference>
<feature type="domain" description="Response regulatory" evidence="3">
    <location>
        <begin position="3"/>
        <end position="119"/>
    </location>
</feature>
<keyword evidence="5" id="KW-1185">Reference proteome</keyword>
<dbReference type="PROSITE" id="PS50110">
    <property type="entry name" value="RESPONSE_REGULATORY"/>
    <property type="match status" value="1"/>
</dbReference>
<evidence type="ECO:0000259" key="3">
    <source>
        <dbReference type="PROSITE" id="PS50110"/>
    </source>
</evidence>
<name>A0A1I7NQ47_9HYPH</name>
<dbReference type="SUPFAM" id="SSF52172">
    <property type="entry name" value="CheY-like"/>
    <property type="match status" value="1"/>
</dbReference>
<dbReference type="AlphaFoldDB" id="A0A1I7NQ47"/>